<name>A0ABD2KK31_HETSC</name>
<feature type="compositionally biased region" description="Polar residues" evidence="1">
    <location>
        <begin position="90"/>
        <end position="101"/>
    </location>
</feature>
<evidence type="ECO:0000313" key="2">
    <source>
        <dbReference type="EMBL" id="KAL3103198.1"/>
    </source>
</evidence>
<protein>
    <submittedName>
        <fullName evidence="2">Uncharacterized protein</fullName>
    </submittedName>
</protein>
<organism evidence="2 3">
    <name type="scientific">Heterodera schachtii</name>
    <name type="common">Sugarbeet cyst nematode worm</name>
    <name type="synonym">Tylenchus schachtii</name>
    <dbReference type="NCBI Taxonomy" id="97005"/>
    <lineage>
        <taxon>Eukaryota</taxon>
        <taxon>Metazoa</taxon>
        <taxon>Ecdysozoa</taxon>
        <taxon>Nematoda</taxon>
        <taxon>Chromadorea</taxon>
        <taxon>Rhabditida</taxon>
        <taxon>Tylenchina</taxon>
        <taxon>Tylenchomorpha</taxon>
        <taxon>Tylenchoidea</taxon>
        <taxon>Heteroderidae</taxon>
        <taxon>Heteroderinae</taxon>
        <taxon>Heterodera</taxon>
    </lineage>
</organism>
<keyword evidence="3" id="KW-1185">Reference proteome</keyword>
<feature type="region of interest" description="Disordered" evidence="1">
    <location>
        <begin position="177"/>
        <end position="209"/>
    </location>
</feature>
<evidence type="ECO:0000313" key="3">
    <source>
        <dbReference type="Proteomes" id="UP001620645"/>
    </source>
</evidence>
<evidence type="ECO:0000256" key="1">
    <source>
        <dbReference type="SAM" id="MobiDB-lite"/>
    </source>
</evidence>
<feature type="compositionally biased region" description="Basic and acidic residues" evidence="1">
    <location>
        <begin position="197"/>
        <end position="209"/>
    </location>
</feature>
<feature type="region of interest" description="Disordered" evidence="1">
    <location>
        <begin position="49"/>
        <end position="134"/>
    </location>
</feature>
<accession>A0ABD2KK31</accession>
<feature type="compositionally biased region" description="Basic and acidic residues" evidence="1">
    <location>
        <begin position="53"/>
        <end position="89"/>
    </location>
</feature>
<sequence>MALERINCVESFEIPRPKCVGMEFIPISGRYGYYQTVNKSVAIKYGLSQQRTEQQKQRPKLPNDWRQMEGKEEAEEKRTQRKVGDEGNGKTEQNGRQSKAQQGGAVAEPTPDYDQQQQQQQGKGAFRFAFPDGFSPPAPPLSVILRQSLLANHSKFRQEPEKLRHFYDNGETNAFMRSTFRDDQHSKKIVMGNGGGGEKEGKREDEKRK</sequence>
<reference evidence="2 3" key="1">
    <citation type="submission" date="2024-10" db="EMBL/GenBank/DDBJ databases">
        <authorList>
            <person name="Kim D."/>
        </authorList>
    </citation>
    <scope>NUCLEOTIDE SEQUENCE [LARGE SCALE GENOMIC DNA]</scope>
    <source>
        <strain evidence="2">Taebaek</strain>
    </source>
</reference>
<proteinExistence type="predicted"/>
<comment type="caution">
    <text evidence="2">The sequence shown here is derived from an EMBL/GenBank/DDBJ whole genome shotgun (WGS) entry which is preliminary data.</text>
</comment>
<gene>
    <name evidence="2" type="ORF">niasHS_002384</name>
</gene>
<dbReference type="AlphaFoldDB" id="A0ABD2KK31"/>
<dbReference type="Proteomes" id="UP001620645">
    <property type="component" value="Unassembled WGS sequence"/>
</dbReference>
<dbReference type="EMBL" id="JBICCN010000015">
    <property type="protein sequence ID" value="KAL3103198.1"/>
    <property type="molecule type" value="Genomic_DNA"/>
</dbReference>